<evidence type="ECO:0000256" key="14">
    <source>
        <dbReference type="SAM" id="Coils"/>
    </source>
</evidence>
<feature type="binding site" description="axial binding residue" evidence="13">
    <location>
        <position position="454"/>
    </location>
    <ligand>
        <name>heme b</name>
        <dbReference type="ChEBI" id="CHEBI:60344"/>
    </ligand>
    <ligandPart>
        <name>Fe</name>
        <dbReference type="ChEBI" id="CHEBI:18248"/>
    </ligandPart>
</feature>
<feature type="domain" description="VWFC" evidence="15">
    <location>
        <begin position="776"/>
        <end position="834"/>
    </location>
</feature>
<dbReference type="SUPFAM" id="SSF57603">
    <property type="entry name" value="FnI-like domain"/>
    <property type="match status" value="1"/>
</dbReference>
<evidence type="ECO:0000256" key="1">
    <source>
        <dbReference type="ARBA" id="ARBA00001970"/>
    </source>
</evidence>
<keyword evidence="5 13" id="KW-0479">Metal-binding</keyword>
<dbReference type="GO" id="GO:0005615">
    <property type="term" value="C:extracellular space"/>
    <property type="evidence" value="ECO:0007669"/>
    <property type="project" value="TreeGrafter"/>
</dbReference>
<dbReference type="EMBL" id="KB309107">
    <property type="protein sequence ID" value="ELT95514.1"/>
    <property type="molecule type" value="Genomic_DNA"/>
</dbReference>
<protein>
    <recommendedName>
        <fullName evidence="15">VWFC domain-containing protein</fullName>
    </recommendedName>
</protein>
<evidence type="ECO:0000256" key="2">
    <source>
        <dbReference type="ARBA" id="ARBA00004613"/>
    </source>
</evidence>
<evidence type="ECO:0000256" key="6">
    <source>
        <dbReference type="ARBA" id="ARBA00022729"/>
    </source>
</evidence>
<name>R7TPC0_CAPTE</name>
<comment type="subcellular location">
    <subcellularLocation>
        <location evidence="2">Secreted</location>
    </subcellularLocation>
</comment>
<dbReference type="PANTHER" id="PTHR11475:SF58">
    <property type="entry name" value="PEROXIDASIN"/>
    <property type="match status" value="1"/>
</dbReference>
<evidence type="ECO:0000313" key="17">
    <source>
        <dbReference type="EnsemblMetazoa" id="CapteP132319"/>
    </source>
</evidence>
<dbReference type="EMBL" id="AMQN01011801">
    <property type="status" value="NOT_ANNOTATED_CDS"/>
    <property type="molecule type" value="Genomic_DNA"/>
</dbReference>
<dbReference type="GO" id="GO:0046872">
    <property type="term" value="F:metal ion binding"/>
    <property type="evidence" value="ECO:0007669"/>
    <property type="project" value="UniProtKB-KW"/>
</dbReference>
<dbReference type="GO" id="GO:0020037">
    <property type="term" value="F:heme binding"/>
    <property type="evidence" value="ECO:0007669"/>
    <property type="project" value="InterPro"/>
</dbReference>
<dbReference type="InterPro" id="IPR037120">
    <property type="entry name" value="Haem_peroxidase_sf_animal"/>
</dbReference>
<dbReference type="SMART" id="SM00214">
    <property type="entry name" value="VWC"/>
    <property type="match status" value="1"/>
</dbReference>
<sequence length="834" mass="95139">ERFINRTIQESIRHVDQAVGNTFRDINDPNRRKTPMDLLRLMRFPPRHAVQLSRAAEIYEQALETIYREVHAGTQYSNITYDDISYQELLTPAQLTIVASLSGCAAHRPVINCEDMCFHHKYRNMDGTCNNLQNPMWGASVTPLRRLQAPRYENDFNLPLGWTPDKRINGYTLPSARTVSLELASTDHITVDQSMTHMLMQWGQFLDHDLDFVPVSVSNARFTDGRFCNESCDNHSPCFAIPVADNDPRIHHRRCIGFARSSAMCGSGVTSVVFQKVTHRDQVNLITSYIDASNVYGNSDPEARNLRDFTEHRGRLREGLVMPSGKPMPPPNNGEAIDCQMDSTTSHVPCFQTGDHRSNEQLGLLSMHTVWFREHNRMADELHRINPQWDGDMVYHEARKIMGAMHQHITYNHWLPLILGPKGMKILGKYKGYNSSVDASIMNAFATGAFRFGHSLINPIMYRLNETFQPIPEGNLPLHKAFFAPFRIVEEGGIDPILRGLFGAPAKKLVPGELLNKELTEKLFKLAHEVSLDLAALNTQRGRDHGLASYNDYRQHCGLPKARSFDDLRDTIRSSRVRRKMAQVYGHVDNVELWVAGLLENVVDGAKVGPTFMCIIAEQFKRLRDGDRFYYENPGVFEPSQLTEIKQISLARVICDNSDNIEHIQPDVFRLVKSNKEFLDCESPRIPRLNLRLWSHCCHVRRSAEFSYPDERPSADDPNVVEAIVERQMEEVSQVVMDGVDARVEGIEDIMEQMHRQIKKLNKKVRKMEQSMEDHSKCVDHNGDWKNTGDVWRVDDCKTCHCINGVAECNRTECAEQNCDDVIQIPGECCPVCP</sequence>
<keyword evidence="9" id="KW-1015">Disulfide bond</keyword>
<dbReference type="PRINTS" id="PR00457">
    <property type="entry name" value="ANPEROXIDASE"/>
</dbReference>
<evidence type="ECO:0000256" key="12">
    <source>
        <dbReference type="ARBA" id="ARBA00061342"/>
    </source>
</evidence>
<evidence type="ECO:0000259" key="15">
    <source>
        <dbReference type="PROSITE" id="PS50184"/>
    </source>
</evidence>
<comment type="cofactor">
    <cofactor evidence="1">
        <name>heme b</name>
        <dbReference type="ChEBI" id="CHEBI:60344"/>
    </cofactor>
</comment>
<evidence type="ECO:0000256" key="4">
    <source>
        <dbReference type="ARBA" id="ARBA00022617"/>
    </source>
</evidence>
<keyword evidence="10" id="KW-0325">Glycoprotein</keyword>
<evidence type="ECO:0000256" key="10">
    <source>
        <dbReference type="ARBA" id="ARBA00023180"/>
    </source>
</evidence>
<dbReference type="Pfam" id="PF03098">
    <property type="entry name" value="An_peroxidase"/>
    <property type="match status" value="1"/>
</dbReference>
<dbReference type="PROSITE" id="PS01208">
    <property type="entry name" value="VWFC_1"/>
    <property type="match status" value="1"/>
</dbReference>
<evidence type="ECO:0000256" key="7">
    <source>
        <dbReference type="ARBA" id="ARBA00023002"/>
    </source>
</evidence>
<dbReference type="InterPro" id="IPR010255">
    <property type="entry name" value="Haem_peroxidase_sf"/>
</dbReference>
<evidence type="ECO:0000256" key="5">
    <source>
        <dbReference type="ARBA" id="ARBA00022723"/>
    </source>
</evidence>
<dbReference type="GO" id="GO:0006979">
    <property type="term" value="P:response to oxidative stress"/>
    <property type="evidence" value="ECO:0007669"/>
    <property type="project" value="InterPro"/>
</dbReference>
<keyword evidence="11" id="KW-0393">Immunoglobulin domain</keyword>
<dbReference type="InterPro" id="IPR001007">
    <property type="entry name" value="VWF_dom"/>
</dbReference>
<dbReference type="InterPro" id="IPR034824">
    <property type="entry name" value="Peroxidasin_peroxidase"/>
</dbReference>
<dbReference type="EnsemblMetazoa" id="CapteT132319">
    <property type="protein sequence ID" value="CapteP132319"/>
    <property type="gene ID" value="CapteG132319"/>
</dbReference>
<keyword evidence="18" id="KW-1185">Reference proteome</keyword>
<dbReference type="PANTHER" id="PTHR11475">
    <property type="entry name" value="OXIDASE/PEROXIDASE"/>
    <property type="match status" value="1"/>
</dbReference>
<reference evidence="17" key="3">
    <citation type="submission" date="2015-06" db="UniProtKB">
        <authorList>
            <consortium name="EnsemblMetazoa"/>
        </authorList>
    </citation>
    <scope>IDENTIFICATION</scope>
</reference>
<evidence type="ECO:0000313" key="18">
    <source>
        <dbReference type="Proteomes" id="UP000014760"/>
    </source>
</evidence>
<keyword evidence="4 13" id="KW-0349">Heme</keyword>
<dbReference type="AlphaFoldDB" id="R7TPC0"/>
<keyword evidence="8 13" id="KW-0408">Iron</keyword>
<dbReference type="Gene3D" id="1.10.640.10">
    <property type="entry name" value="Haem peroxidase domain superfamily, animal type"/>
    <property type="match status" value="1"/>
</dbReference>
<dbReference type="Proteomes" id="UP000014760">
    <property type="component" value="Unassembled WGS sequence"/>
</dbReference>
<dbReference type="CDD" id="cd09826">
    <property type="entry name" value="peroxidasin_like"/>
    <property type="match status" value="1"/>
</dbReference>
<dbReference type="HOGENOM" id="CLU_006087_1_1_1"/>
<dbReference type="PROSITE" id="PS50184">
    <property type="entry name" value="VWFC_2"/>
    <property type="match status" value="1"/>
</dbReference>
<reference evidence="18" key="1">
    <citation type="submission" date="2012-12" db="EMBL/GenBank/DDBJ databases">
        <authorList>
            <person name="Hellsten U."/>
            <person name="Grimwood J."/>
            <person name="Chapman J.A."/>
            <person name="Shapiro H."/>
            <person name="Aerts A."/>
            <person name="Otillar R.P."/>
            <person name="Terry A.Y."/>
            <person name="Boore J.L."/>
            <person name="Simakov O."/>
            <person name="Marletaz F."/>
            <person name="Cho S.-J."/>
            <person name="Edsinger-Gonzales E."/>
            <person name="Havlak P."/>
            <person name="Kuo D.-H."/>
            <person name="Larsson T."/>
            <person name="Lv J."/>
            <person name="Arendt D."/>
            <person name="Savage R."/>
            <person name="Osoegawa K."/>
            <person name="de Jong P."/>
            <person name="Lindberg D.R."/>
            <person name="Seaver E.C."/>
            <person name="Weisblat D.A."/>
            <person name="Putnam N.H."/>
            <person name="Grigoriev I.V."/>
            <person name="Rokhsar D.S."/>
        </authorList>
    </citation>
    <scope>NUCLEOTIDE SEQUENCE</scope>
    <source>
        <strain evidence="18">I ESC-2004</strain>
    </source>
</reference>
<keyword evidence="6" id="KW-0732">Signal</keyword>
<accession>R7TPC0</accession>
<reference evidence="16 18" key="2">
    <citation type="journal article" date="2013" name="Nature">
        <title>Insights into bilaterian evolution from three spiralian genomes.</title>
        <authorList>
            <person name="Simakov O."/>
            <person name="Marletaz F."/>
            <person name="Cho S.J."/>
            <person name="Edsinger-Gonzales E."/>
            <person name="Havlak P."/>
            <person name="Hellsten U."/>
            <person name="Kuo D.H."/>
            <person name="Larsson T."/>
            <person name="Lv J."/>
            <person name="Arendt D."/>
            <person name="Savage R."/>
            <person name="Osoegawa K."/>
            <person name="de Jong P."/>
            <person name="Grimwood J."/>
            <person name="Chapman J.A."/>
            <person name="Shapiro H."/>
            <person name="Aerts A."/>
            <person name="Otillar R.P."/>
            <person name="Terry A.Y."/>
            <person name="Boore J.L."/>
            <person name="Grigoriev I.V."/>
            <person name="Lindberg D.R."/>
            <person name="Seaver E.C."/>
            <person name="Weisblat D.A."/>
            <person name="Putnam N.H."/>
            <person name="Rokhsar D.S."/>
        </authorList>
    </citation>
    <scope>NUCLEOTIDE SEQUENCE</scope>
    <source>
        <strain evidence="16 18">I ESC-2004</strain>
    </source>
</reference>
<evidence type="ECO:0000256" key="9">
    <source>
        <dbReference type="ARBA" id="ARBA00023157"/>
    </source>
</evidence>
<dbReference type="Gene3D" id="6.20.200.20">
    <property type="match status" value="1"/>
</dbReference>
<dbReference type="FunCoup" id="R7TPC0">
    <property type="interactions" value="63"/>
</dbReference>
<dbReference type="FunFam" id="1.10.640.10:FF:000001">
    <property type="entry name" value="Peroxidasin homolog"/>
    <property type="match status" value="1"/>
</dbReference>
<organism evidence="16">
    <name type="scientific">Capitella teleta</name>
    <name type="common">Polychaete worm</name>
    <dbReference type="NCBI Taxonomy" id="283909"/>
    <lineage>
        <taxon>Eukaryota</taxon>
        <taxon>Metazoa</taxon>
        <taxon>Spiralia</taxon>
        <taxon>Lophotrochozoa</taxon>
        <taxon>Annelida</taxon>
        <taxon>Polychaeta</taxon>
        <taxon>Sedentaria</taxon>
        <taxon>Scolecida</taxon>
        <taxon>Capitellidae</taxon>
        <taxon>Capitella</taxon>
    </lineage>
</organism>
<dbReference type="GO" id="GO:0004601">
    <property type="term" value="F:peroxidase activity"/>
    <property type="evidence" value="ECO:0007669"/>
    <property type="project" value="InterPro"/>
</dbReference>
<evidence type="ECO:0000256" key="3">
    <source>
        <dbReference type="ARBA" id="ARBA00022525"/>
    </source>
</evidence>
<feature type="coiled-coil region" evidence="14">
    <location>
        <begin position="744"/>
        <end position="778"/>
    </location>
</feature>
<dbReference type="STRING" id="283909.R7TPC0"/>
<evidence type="ECO:0000256" key="11">
    <source>
        <dbReference type="ARBA" id="ARBA00023319"/>
    </source>
</evidence>
<dbReference type="OMA" id="RLRDGDX"/>
<keyword evidence="3" id="KW-0964">Secreted</keyword>
<comment type="similarity">
    <text evidence="12">Belongs to the peroxidase family. XPO subfamily.</text>
</comment>
<dbReference type="SUPFAM" id="SSF48113">
    <property type="entry name" value="Heme-dependent peroxidases"/>
    <property type="match status" value="1"/>
</dbReference>
<feature type="non-terminal residue" evidence="16">
    <location>
        <position position="1"/>
    </location>
</feature>
<evidence type="ECO:0000256" key="8">
    <source>
        <dbReference type="ARBA" id="ARBA00023004"/>
    </source>
</evidence>
<keyword evidence="7" id="KW-0560">Oxidoreductase</keyword>
<evidence type="ECO:0000256" key="13">
    <source>
        <dbReference type="PIRSR" id="PIRSR619791-2"/>
    </source>
</evidence>
<gene>
    <name evidence="16" type="ORF">CAPTEDRAFT_132319</name>
</gene>
<dbReference type="Pfam" id="PF00093">
    <property type="entry name" value="VWC"/>
    <property type="match status" value="1"/>
</dbReference>
<proteinExistence type="inferred from homology"/>
<dbReference type="InterPro" id="IPR019791">
    <property type="entry name" value="Haem_peroxidase_animal"/>
</dbReference>
<dbReference type="OrthoDB" id="823504at2759"/>
<dbReference type="PROSITE" id="PS50292">
    <property type="entry name" value="PEROXIDASE_3"/>
    <property type="match status" value="1"/>
</dbReference>
<evidence type="ECO:0000313" key="16">
    <source>
        <dbReference type="EMBL" id="ELT95514.1"/>
    </source>
</evidence>
<keyword evidence="14" id="KW-0175">Coiled coil</keyword>